<comment type="caution">
    <text evidence="1">The sequence shown here is derived from an EMBL/GenBank/DDBJ whole genome shotgun (WGS) entry which is preliminary data.</text>
</comment>
<protein>
    <submittedName>
        <fullName evidence="1">Uncharacterized protein</fullName>
    </submittedName>
</protein>
<accession>A0A0F9ZLF1</accession>
<gene>
    <name evidence="1" type="ORF">UR35_C0003G0005</name>
</gene>
<evidence type="ECO:0000313" key="2">
    <source>
        <dbReference type="Proteomes" id="UP000034778"/>
    </source>
</evidence>
<name>A0A0F9ZLF1_9BACT</name>
<evidence type="ECO:0000313" key="1">
    <source>
        <dbReference type="EMBL" id="KKP45063.1"/>
    </source>
</evidence>
<proteinExistence type="predicted"/>
<dbReference type="AlphaFoldDB" id="A0A0F9ZLF1"/>
<dbReference type="Proteomes" id="UP000034778">
    <property type="component" value="Unassembled WGS sequence"/>
</dbReference>
<organism evidence="1 2">
    <name type="scientific">Candidatus Woesebacteria bacterium GW2011_GWB1_33_22</name>
    <dbReference type="NCBI Taxonomy" id="1618566"/>
    <lineage>
        <taxon>Bacteria</taxon>
        <taxon>Candidatus Woeseibacteriota</taxon>
    </lineage>
</organism>
<reference evidence="1 2" key="1">
    <citation type="journal article" date="2015" name="Nature">
        <title>rRNA introns, odd ribosomes, and small enigmatic genomes across a large radiation of phyla.</title>
        <authorList>
            <person name="Brown C.T."/>
            <person name="Hug L.A."/>
            <person name="Thomas B.C."/>
            <person name="Sharon I."/>
            <person name="Castelle C.J."/>
            <person name="Singh A."/>
            <person name="Wilkins M.J."/>
            <person name="Williams K.H."/>
            <person name="Banfield J.F."/>
        </authorList>
    </citation>
    <scope>NUCLEOTIDE SEQUENCE [LARGE SCALE GENOMIC DNA]</scope>
</reference>
<sequence length="63" mass="7318">MCYTYLINTNFSVDQLANALIKRGGRINKYYLQEWNRSKPAIVFLNVWIGGKNIREALLKALI</sequence>
<dbReference type="EMBL" id="LBOW01000003">
    <property type="protein sequence ID" value="KKP45063.1"/>
    <property type="molecule type" value="Genomic_DNA"/>
</dbReference>